<proteinExistence type="predicted"/>
<evidence type="ECO:0000313" key="5">
    <source>
        <dbReference type="EMBL" id="VAW15677.1"/>
    </source>
</evidence>
<dbReference type="Gene3D" id="2.40.100.10">
    <property type="entry name" value="Cyclophilin-like"/>
    <property type="match status" value="1"/>
</dbReference>
<protein>
    <submittedName>
        <fullName evidence="5">Allophanate hydrolase 2 subunit 2</fullName>
        <ecNumber evidence="5">3.5.1.54</ecNumber>
    </submittedName>
</protein>
<feature type="domain" description="Carboxyltransferase" evidence="4">
    <location>
        <begin position="23"/>
        <end position="276"/>
    </location>
</feature>
<evidence type="ECO:0000256" key="1">
    <source>
        <dbReference type="ARBA" id="ARBA00022741"/>
    </source>
</evidence>
<name>A0A3B0TQL8_9ZZZZ</name>
<accession>A0A3B0TQL8</accession>
<dbReference type="InterPro" id="IPR052708">
    <property type="entry name" value="PxpC"/>
</dbReference>
<keyword evidence="2 5" id="KW-0378">Hydrolase</keyword>
<dbReference type="EMBL" id="UOEL01000127">
    <property type="protein sequence ID" value="VAW15677.1"/>
    <property type="molecule type" value="Genomic_DNA"/>
</dbReference>
<dbReference type="InterPro" id="IPR029000">
    <property type="entry name" value="Cyclophilin-like_dom_sf"/>
</dbReference>
<keyword evidence="3" id="KW-0067">ATP-binding</keyword>
<gene>
    <name evidence="5" type="ORF">MNBD_BACTEROID03-2340</name>
</gene>
<dbReference type="GO" id="GO:0005524">
    <property type="term" value="F:ATP binding"/>
    <property type="evidence" value="ECO:0007669"/>
    <property type="project" value="UniProtKB-KW"/>
</dbReference>
<dbReference type="GO" id="GO:0004039">
    <property type="term" value="F:allophanate hydrolase activity"/>
    <property type="evidence" value="ECO:0007669"/>
    <property type="project" value="UniProtKB-EC"/>
</dbReference>
<organism evidence="5">
    <name type="scientific">hydrothermal vent metagenome</name>
    <dbReference type="NCBI Taxonomy" id="652676"/>
    <lineage>
        <taxon>unclassified sequences</taxon>
        <taxon>metagenomes</taxon>
        <taxon>ecological metagenomes</taxon>
    </lineage>
</organism>
<dbReference type="Pfam" id="PF02626">
    <property type="entry name" value="CT_A_B"/>
    <property type="match status" value="1"/>
</dbReference>
<dbReference type="PANTHER" id="PTHR43309:SF5">
    <property type="entry name" value="5-OXOPROLINASE SUBUNIT C"/>
    <property type="match status" value="1"/>
</dbReference>
<keyword evidence="1" id="KW-0547">Nucleotide-binding</keyword>
<dbReference type="InterPro" id="IPR003778">
    <property type="entry name" value="CT_A_B"/>
</dbReference>
<dbReference type="PANTHER" id="PTHR43309">
    <property type="entry name" value="5-OXOPROLINASE SUBUNIT C"/>
    <property type="match status" value="1"/>
</dbReference>
<reference evidence="5" key="1">
    <citation type="submission" date="2018-06" db="EMBL/GenBank/DDBJ databases">
        <authorList>
            <person name="Zhirakovskaya E."/>
        </authorList>
    </citation>
    <scope>NUCLEOTIDE SEQUENCE</scope>
</reference>
<evidence type="ECO:0000256" key="3">
    <source>
        <dbReference type="ARBA" id="ARBA00022840"/>
    </source>
</evidence>
<dbReference type="SMART" id="SM00797">
    <property type="entry name" value="AHS2"/>
    <property type="match status" value="1"/>
</dbReference>
<evidence type="ECO:0000256" key="2">
    <source>
        <dbReference type="ARBA" id="ARBA00022801"/>
    </source>
</evidence>
<sequence length="278" mass="30777">MLKVLKSGFFSTIQDNGRLGFLNKGVPVSGYMDTFSASKANKLLSNQADAAVIEVTMTGPTLQFEKPTYICIGGADISITLNNTPMQHFKVYKIEEGDILSYGRLKKGFRSYLAIRGGFKTHVVLGSRSFYVPITSKSHLSDGIHIDYEADFDYSPKITEIKVTGLLDESVLETSKGPEFGLFDDKQLERLFSKKFSIAKEYNRMAYQLEQRLPTHTVTMLTSATLPGTVQITPNGKLIVLMKDGQTTGGYPRLLQLSDKAISILAQKKYGDDISFGL</sequence>
<evidence type="ECO:0000259" key="4">
    <source>
        <dbReference type="SMART" id="SM00797"/>
    </source>
</evidence>
<dbReference type="AlphaFoldDB" id="A0A3B0TQL8"/>
<dbReference type="EC" id="3.5.1.54" evidence="5"/>